<evidence type="ECO:0000313" key="2">
    <source>
        <dbReference type="Proteomes" id="UP000295274"/>
    </source>
</evidence>
<dbReference type="OrthoDB" id="894023at2"/>
<sequence>MKWYQPDKRWEIWGITTKEEFVDKYVVPGKFHDKVPKDVIEAFETVTYLMAHAYYHYEMLDVAVEKALLIMELALKLKAHQLKIPLKQKPNKKEVVYDKSLNTLIREVCKQKELSFLEPELNRARQWRNTKMHPKKHTVSGPIGYPHRNAKLFVNIINKLFMSNEQLSQIASKQKELQEKIKKFDYGLFILELTQRKILFTTIYQTKFLKLGSVEITLVFIQPVLKDVVSAIKNYDHTPLVIGFSKISIDNHRITGKDINGDAIHIYPNVNPENIPVWKQYERDWESLTEYEKREFNQLNAREALWKIEELTYQNCWN</sequence>
<evidence type="ECO:0000313" key="1">
    <source>
        <dbReference type="EMBL" id="TDS13540.1"/>
    </source>
</evidence>
<reference evidence="1 2" key="1">
    <citation type="submission" date="2019-03" db="EMBL/GenBank/DDBJ databases">
        <title>Genomic Encyclopedia of Type Strains, Phase III (KMG-III): the genomes of soil and plant-associated and newly described type strains.</title>
        <authorList>
            <person name="Whitman W."/>
        </authorList>
    </citation>
    <scope>NUCLEOTIDE SEQUENCE [LARGE SCALE GENOMIC DNA]</scope>
    <source>
        <strain evidence="1 2">CECT 8455</strain>
    </source>
</reference>
<proteinExistence type="predicted"/>
<dbReference type="AlphaFoldDB" id="A0A4R7CYW7"/>
<organism evidence="1 2">
    <name type="scientific">Maribacter caenipelagi</name>
    <dbReference type="NCBI Taxonomy" id="1447781"/>
    <lineage>
        <taxon>Bacteria</taxon>
        <taxon>Pseudomonadati</taxon>
        <taxon>Bacteroidota</taxon>
        <taxon>Flavobacteriia</taxon>
        <taxon>Flavobacteriales</taxon>
        <taxon>Flavobacteriaceae</taxon>
        <taxon>Maribacter</taxon>
    </lineage>
</organism>
<dbReference type="EMBL" id="SNZW01000016">
    <property type="protein sequence ID" value="TDS13540.1"/>
    <property type="molecule type" value="Genomic_DNA"/>
</dbReference>
<protein>
    <submittedName>
        <fullName evidence="1">Uncharacterized protein</fullName>
    </submittedName>
</protein>
<accession>A0A4R7CYW7</accession>
<comment type="caution">
    <text evidence="1">The sequence shown here is derived from an EMBL/GenBank/DDBJ whole genome shotgun (WGS) entry which is preliminary data.</text>
</comment>
<keyword evidence="2" id="KW-1185">Reference proteome</keyword>
<gene>
    <name evidence="1" type="ORF">DFQ03_2833</name>
</gene>
<name>A0A4R7CYW7_9FLAO</name>
<dbReference type="RefSeq" id="WP_133673754.1">
    <property type="nucleotide sequence ID" value="NZ_SNZW01000016.1"/>
</dbReference>
<dbReference type="Proteomes" id="UP000295274">
    <property type="component" value="Unassembled WGS sequence"/>
</dbReference>